<keyword evidence="3" id="KW-1185">Reference proteome</keyword>
<comment type="caution">
    <text evidence="2">The sequence shown here is derived from an EMBL/GenBank/DDBJ whole genome shotgun (WGS) entry which is preliminary data.</text>
</comment>
<dbReference type="InterPro" id="IPR029063">
    <property type="entry name" value="SAM-dependent_MTases_sf"/>
</dbReference>
<protein>
    <recommendedName>
        <fullName evidence="1">Ribosomal RNA large subunit methyltransferase J</fullName>
        <ecNumber evidence="1">2.1.1.266</ecNumber>
    </recommendedName>
    <alternativeName>
        <fullName evidence="1">23S rRNA (adenine(2030)-N6)-methyltransferase</fullName>
    </alternativeName>
    <alternativeName>
        <fullName evidence="1">23S rRNA m6A2030 methyltransferase</fullName>
    </alternativeName>
</protein>
<reference evidence="2 3" key="1">
    <citation type="submission" date="2023-04" db="EMBL/GenBank/DDBJ databases">
        <title>Marinoamorphus aggregata gen. nov., sp. Nov., isolate from tissue of brittle star Ophioplocus japonicus.</title>
        <authorList>
            <person name="Kawano K."/>
            <person name="Sawayama S."/>
            <person name="Nakagawa S."/>
        </authorList>
    </citation>
    <scope>NUCLEOTIDE SEQUENCE [LARGE SCALE GENOMIC DNA]</scope>
    <source>
        <strain evidence="2 3">NKW23</strain>
    </source>
</reference>
<dbReference type="HAMAP" id="MF_00934">
    <property type="entry name" value="23SrRNA_methyltr_J"/>
    <property type="match status" value="1"/>
</dbReference>
<dbReference type="PANTHER" id="PTHR37426:SF1">
    <property type="entry name" value="RIBOSOMAL RNA LARGE SUBUNIT METHYLTRANSFERASE J"/>
    <property type="match status" value="1"/>
</dbReference>
<organism evidence="2 3">
    <name type="scientific">Paralimibaculum aggregatum</name>
    <dbReference type="NCBI Taxonomy" id="3036245"/>
    <lineage>
        <taxon>Bacteria</taxon>
        <taxon>Pseudomonadati</taxon>
        <taxon>Pseudomonadota</taxon>
        <taxon>Alphaproteobacteria</taxon>
        <taxon>Rhodobacterales</taxon>
        <taxon>Paracoccaceae</taxon>
        <taxon>Paralimibaculum</taxon>
    </lineage>
</organism>
<comment type="subunit">
    <text evidence="1">Monomer.</text>
</comment>
<keyword evidence="1" id="KW-0489">Methyltransferase</keyword>
<comment type="catalytic activity">
    <reaction evidence="1">
        <text>adenosine(2030) in 23S rRNA + S-adenosyl-L-methionine = N(6)-methyladenosine(2030) in 23S rRNA + S-adenosyl-L-homocysteine + H(+)</text>
        <dbReference type="Rhea" id="RHEA:43736"/>
        <dbReference type="Rhea" id="RHEA-COMP:10668"/>
        <dbReference type="Rhea" id="RHEA-COMP:10669"/>
        <dbReference type="ChEBI" id="CHEBI:15378"/>
        <dbReference type="ChEBI" id="CHEBI:57856"/>
        <dbReference type="ChEBI" id="CHEBI:59789"/>
        <dbReference type="ChEBI" id="CHEBI:74411"/>
        <dbReference type="ChEBI" id="CHEBI:74449"/>
        <dbReference type="EC" id="2.1.1.266"/>
    </reaction>
</comment>
<dbReference type="SUPFAM" id="SSF53335">
    <property type="entry name" value="S-adenosyl-L-methionine-dependent methyltransferases"/>
    <property type="match status" value="1"/>
</dbReference>
<dbReference type="EC" id="2.1.1.266" evidence="1"/>
<dbReference type="Pfam" id="PF04378">
    <property type="entry name" value="RsmJ"/>
    <property type="match status" value="1"/>
</dbReference>
<dbReference type="PANTHER" id="PTHR37426">
    <property type="entry name" value="RIBOSOMAL RNA LARGE SUBUNIT METHYLTRANSFERASE J"/>
    <property type="match status" value="1"/>
</dbReference>
<keyword evidence="1" id="KW-0698">rRNA processing</keyword>
<dbReference type="RefSeq" id="WP_285674291.1">
    <property type="nucleotide sequence ID" value="NZ_BSYI01000050.1"/>
</dbReference>
<dbReference type="Gene3D" id="3.40.50.150">
    <property type="entry name" value="Vaccinia Virus protein VP39"/>
    <property type="match status" value="1"/>
</dbReference>
<proteinExistence type="inferred from homology"/>
<feature type="active site" description="Proton acceptor" evidence="1">
    <location>
        <position position="156"/>
    </location>
</feature>
<keyword evidence="1" id="KW-0949">S-adenosyl-L-methionine</keyword>
<keyword evidence="1" id="KW-0808">Transferase</keyword>
<gene>
    <name evidence="1 2" type="primary">rlmJ</name>
    <name evidence="2" type="ORF">LNKW23_42740</name>
</gene>
<evidence type="ECO:0000313" key="2">
    <source>
        <dbReference type="EMBL" id="GMG85058.1"/>
    </source>
</evidence>
<feature type="site" description="Interaction with substrate rRNA" evidence="1">
    <location>
        <position position="4"/>
    </location>
</feature>
<feature type="binding site" evidence="1">
    <location>
        <position position="111"/>
    </location>
    <ligand>
        <name>S-adenosyl-L-methionine</name>
        <dbReference type="ChEBI" id="CHEBI:59789"/>
    </ligand>
</feature>
<evidence type="ECO:0000256" key="1">
    <source>
        <dbReference type="HAMAP-Rule" id="MF_00934"/>
    </source>
</evidence>
<comment type="function">
    <text evidence="1">Specifically methylates the adenine in position 2030 of 23S rRNA.</text>
</comment>
<feature type="binding site" evidence="1">
    <location>
        <position position="19"/>
    </location>
    <ligand>
        <name>S-adenosyl-L-methionine</name>
        <dbReference type="ChEBI" id="CHEBI:59789"/>
    </ligand>
</feature>
<dbReference type="InterPro" id="IPR007473">
    <property type="entry name" value="RlmJ"/>
</dbReference>
<evidence type="ECO:0000313" key="3">
    <source>
        <dbReference type="Proteomes" id="UP001239909"/>
    </source>
</evidence>
<feature type="binding site" evidence="1">
    <location>
        <begin position="135"/>
        <end position="136"/>
    </location>
    <ligand>
        <name>S-adenosyl-L-methionine</name>
        <dbReference type="ChEBI" id="CHEBI:59789"/>
    </ligand>
</feature>
<feature type="binding site" evidence="1">
    <location>
        <position position="93"/>
    </location>
    <ligand>
        <name>S-adenosyl-L-methionine</name>
        <dbReference type="ChEBI" id="CHEBI:59789"/>
    </ligand>
</feature>
<accession>A0ABQ6LSK2</accession>
<comment type="similarity">
    <text evidence="1">Belongs to the RlmJ family.</text>
</comment>
<dbReference type="Proteomes" id="UP001239909">
    <property type="component" value="Unassembled WGS sequence"/>
</dbReference>
<feature type="binding site" evidence="1">
    <location>
        <position position="156"/>
    </location>
    <ligand>
        <name>S-adenosyl-L-methionine</name>
        <dbReference type="ChEBI" id="CHEBI:59789"/>
    </ligand>
</feature>
<name>A0ABQ6LSK2_9RHOB</name>
<keyword evidence="1" id="KW-0694">RNA-binding</keyword>
<dbReference type="EMBL" id="BSYI01000050">
    <property type="protein sequence ID" value="GMG85058.1"/>
    <property type="molecule type" value="Genomic_DNA"/>
</dbReference>
<sequence>MLSYQHAYHAGNPADLHKHAALAALLALLTRKPRPVSYLESHAGRGLYDLDSAEARKTGEAAAGIGRAAPAGPYAAALAAVRAAHGPRAYPGSPAIARALLRPQDRLTLCELHPAEHAALGRALGGAGVAIHRRDGHEGLLALTPPKPRRGLALIDPSYEVKEEYAQAAETFLGVVARWPEGVAALWYPVLPAGRHRAMLARLRAALPGLTVAEMRLLAPPARGMQGAGLALAGTPHGTAAALAEAWAPFAGIFGPA</sequence>
<feature type="binding site" evidence="1">
    <location>
        <position position="42"/>
    </location>
    <ligand>
        <name>S-adenosyl-L-methionine</name>
        <dbReference type="ChEBI" id="CHEBI:59789"/>
    </ligand>
</feature>